<gene>
    <name evidence="1" type="ORF">A3B18_00140</name>
</gene>
<protein>
    <recommendedName>
        <fullName evidence="3">Polymerase beta nucleotidyltransferase domain-containing protein</fullName>
    </recommendedName>
</protein>
<evidence type="ECO:0000313" key="2">
    <source>
        <dbReference type="Proteomes" id="UP000178684"/>
    </source>
</evidence>
<comment type="caution">
    <text evidence="1">The sequence shown here is derived from an EMBL/GenBank/DDBJ whole genome shotgun (WGS) entry which is preliminary data.</text>
</comment>
<dbReference type="AlphaFoldDB" id="A0A1F5X446"/>
<reference evidence="1 2" key="1">
    <citation type="journal article" date="2016" name="Nat. Commun.">
        <title>Thousands of microbial genomes shed light on interconnected biogeochemical processes in an aquifer system.</title>
        <authorList>
            <person name="Anantharaman K."/>
            <person name="Brown C.T."/>
            <person name="Hug L.A."/>
            <person name="Sharon I."/>
            <person name="Castelle C.J."/>
            <person name="Probst A.J."/>
            <person name="Thomas B.C."/>
            <person name="Singh A."/>
            <person name="Wilkins M.J."/>
            <person name="Karaoz U."/>
            <person name="Brodie E.L."/>
            <person name="Williams K.H."/>
            <person name="Hubbard S.S."/>
            <person name="Banfield J.F."/>
        </authorList>
    </citation>
    <scope>NUCLEOTIDE SEQUENCE [LARGE SCALE GENOMIC DNA]</scope>
</reference>
<dbReference type="Proteomes" id="UP000178684">
    <property type="component" value="Unassembled WGS sequence"/>
</dbReference>
<evidence type="ECO:0000313" key="1">
    <source>
        <dbReference type="EMBL" id="OGF82351.1"/>
    </source>
</evidence>
<name>A0A1F5X446_9BACT</name>
<dbReference type="EMBL" id="MFIE01000022">
    <property type="protein sequence ID" value="OGF82351.1"/>
    <property type="molecule type" value="Genomic_DNA"/>
</dbReference>
<organism evidence="1 2">
    <name type="scientific">Candidatus Giovannonibacteria bacterium RIFCSPLOWO2_01_FULL_46_13</name>
    <dbReference type="NCBI Taxonomy" id="1798352"/>
    <lineage>
        <taxon>Bacteria</taxon>
        <taxon>Candidatus Giovannoniibacteriota</taxon>
    </lineage>
</organism>
<evidence type="ECO:0008006" key="3">
    <source>
        <dbReference type="Google" id="ProtNLM"/>
    </source>
</evidence>
<proteinExistence type="predicted"/>
<sequence>MADTLDKILGSPYRVKIMKLFLMNPGEVFTPEYISKSSKLLSRNTRKEINFLKNLGFIKSGIREIDILISKTKKIKKKREPGFQLNQLFTYNRGLRSLLIESAPISRELLMKRFRELGRGLRFVALSGIFVGQEIVGDSRGLDIMFVGDNIGRLKLEKVVGKIESELGKELKYVLFDTNEFKYRHSMYDRFVLDVLDNEHDVLFDSLQAGV</sequence>
<accession>A0A1F5X446</accession>